<dbReference type="PANTHER" id="PTHR11260">
    <property type="entry name" value="GLUTATHIONE S-TRANSFERASE, GST, SUPERFAMILY, GST DOMAIN CONTAINING"/>
    <property type="match status" value="1"/>
</dbReference>
<keyword evidence="1 3" id="KW-0808">Transferase</keyword>
<dbReference type="CDD" id="cd03185">
    <property type="entry name" value="GST_C_Tau"/>
    <property type="match status" value="1"/>
</dbReference>
<dbReference type="PROSITE" id="PS50405">
    <property type="entry name" value="GST_CTER"/>
    <property type="match status" value="1"/>
</dbReference>
<comment type="catalytic activity">
    <reaction evidence="2 3">
        <text>RX + glutathione = an S-substituted glutathione + a halide anion + H(+)</text>
        <dbReference type="Rhea" id="RHEA:16437"/>
        <dbReference type="ChEBI" id="CHEBI:15378"/>
        <dbReference type="ChEBI" id="CHEBI:16042"/>
        <dbReference type="ChEBI" id="CHEBI:17792"/>
        <dbReference type="ChEBI" id="CHEBI:57925"/>
        <dbReference type="ChEBI" id="CHEBI:90779"/>
        <dbReference type="EC" id="2.5.1.18"/>
    </reaction>
</comment>
<feature type="domain" description="GST C-terminal" evidence="5">
    <location>
        <begin position="96"/>
        <end position="224"/>
    </location>
</feature>
<proteinExistence type="inferred from homology"/>
<evidence type="ECO:0000259" key="5">
    <source>
        <dbReference type="PROSITE" id="PS50405"/>
    </source>
</evidence>
<dbReference type="InterPro" id="IPR040079">
    <property type="entry name" value="Glutathione_S-Trfase"/>
</dbReference>
<evidence type="ECO:0000313" key="6">
    <source>
        <dbReference type="EMBL" id="CAI9286687.1"/>
    </source>
</evidence>
<dbReference type="InterPro" id="IPR045073">
    <property type="entry name" value="Omega/Tau-like"/>
</dbReference>
<dbReference type="EC" id="2.5.1.18" evidence="3"/>
<comment type="function">
    <text evidence="3">Is involved in the conjugation of reduced glutathione to a wide number of exogenous and endogenous hydrophobic electrophiles.</text>
</comment>
<dbReference type="InterPro" id="IPR045074">
    <property type="entry name" value="GST_C_Tau"/>
</dbReference>
<dbReference type="Pfam" id="PF13410">
    <property type="entry name" value="GST_C_2"/>
    <property type="match status" value="1"/>
</dbReference>
<feature type="domain" description="GST N-terminal" evidence="4">
    <location>
        <begin position="11"/>
        <end position="90"/>
    </location>
</feature>
<dbReference type="SFLD" id="SFLDG01152">
    <property type="entry name" value="Main.3:_Omega-_and_Tau-like"/>
    <property type="match status" value="1"/>
</dbReference>
<evidence type="ECO:0000256" key="3">
    <source>
        <dbReference type="RuleBase" id="RU369102"/>
    </source>
</evidence>
<evidence type="ECO:0000256" key="2">
    <source>
        <dbReference type="ARBA" id="ARBA00047960"/>
    </source>
</evidence>
<dbReference type="GO" id="GO:0006749">
    <property type="term" value="P:glutathione metabolic process"/>
    <property type="evidence" value="ECO:0007669"/>
    <property type="project" value="InterPro"/>
</dbReference>
<dbReference type="SFLD" id="SFLDG00358">
    <property type="entry name" value="Main_(cytGST)"/>
    <property type="match status" value="1"/>
</dbReference>
<evidence type="ECO:0000256" key="1">
    <source>
        <dbReference type="ARBA" id="ARBA00022679"/>
    </source>
</evidence>
<dbReference type="InterPro" id="IPR036282">
    <property type="entry name" value="Glutathione-S-Trfase_C_sf"/>
</dbReference>
<dbReference type="Pfam" id="PF02798">
    <property type="entry name" value="GST_N"/>
    <property type="match status" value="1"/>
</dbReference>
<organism evidence="6 7">
    <name type="scientific">Lactuca saligna</name>
    <name type="common">Willowleaf lettuce</name>
    <dbReference type="NCBI Taxonomy" id="75948"/>
    <lineage>
        <taxon>Eukaryota</taxon>
        <taxon>Viridiplantae</taxon>
        <taxon>Streptophyta</taxon>
        <taxon>Embryophyta</taxon>
        <taxon>Tracheophyta</taxon>
        <taxon>Spermatophyta</taxon>
        <taxon>Magnoliopsida</taxon>
        <taxon>eudicotyledons</taxon>
        <taxon>Gunneridae</taxon>
        <taxon>Pentapetalae</taxon>
        <taxon>asterids</taxon>
        <taxon>campanulids</taxon>
        <taxon>Asterales</taxon>
        <taxon>Asteraceae</taxon>
        <taxon>Cichorioideae</taxon>
        <taxon>Cichorieae</taxon>
        <taxon>Lactucinae</taxon>
        <taxon>Lactuca</taxon>
    </lineage>
</organism>
<dbReference type="Gene3D" id="3.40.30.10">
    <property type="entry name" value="Glutaredoxin"/>
    <property type="match status" value="1"/>
</dbReference>
<comment type="subcellular location">
    <subcellularLocation>
        <location evidence="3">Cytoplasm</location>
        <location evidence="3">Cytosol</location>
    </subcellularLocation>
</comment>
<reference evidence="6" key="1">
    <citation type="submission" date="2023-04" db="EMBL/GenBank/DDBJ databases">
        <authorList>
            <person name="Vijverberg K."/>
            <person name="Xiong W."/>
            <person name="Schranz E."/>
        </authorList>
    </citation>
    <scope>NUCLEOTIDE SEQUENCE</scope>
</reference>
<protein>
    <recommendedName>
        <fullName evidence="3">Glutathione S-transferase</fullName>
        <ecNumber evidence="3">2.5.1.18</ecNumber>
    </recommendedName>
</protein>
<dbReference type="SFLD" id="SFLDS00019">
    <property type="entry name" value="Glutathione_Transferase_(cytos"/>
    <property type="match status" value="1"/>
</dbReference>
<keyword evidence="7" id="KW-1185">Reference proteome</keyword>
<comment type="similarity">
    <text evidence="3">Belongs to the GST superfamily.</text>
</comment>
<dbReference type="InterPro" id="IPR004045">
    <property type="entry name" value="Glutathione_S-Trfase_N"/>
</dbReference>
<dbReference type="FunFam" id="1.20.1050.10:FF:000018">
    <property type="entry name" value="Glutathione S-transferase U20"/>
    <property type="match status" value="1"/>
</dbReference>
<sequence>MPKNPTMAKKEEVILLNLWASMYGMKVMIALAEKGVSYEYREEDFRNKSELLLKMNPVHKKFPVLIHNGKPICESNIIVEYIDEVWKDKAPLFPSDTYDKAHARFWADFIDKKIYQIGRKLYTRKGEEHEAARKEFIDSLKLIEGELGDKPYFGGESFSYVDLCLIPFHSWFHSYETYGKLNIQQDFPKLIAWGKRCFQNKESVSNTLPDSLKILAFVQNFRKIFGLGE</sequence>
<gene>
    <name evidence="6" type="ORF">LSALG_LOCUS26095</name>
</gene>
<evidence type="ECO:0000313" key="7">
    <source>
        <dbReference type="Proteomes" id="UP001177003"/>
    </source>
</evidence>
<dbReference type="SUPFAM" id="SSF52833">
    <property type="entry name" value="Thioredoxin-like"/>
    <property type="match status" value="1"/>
</dbReference>
<dbReference type="InterPro" id="IPR010987">
    <property type="entry name" value="Glutathione-S-Trfase_C-like"/>
</dbReference>
<accession>A0AA35Z7F1</accession>
<name>A0AA35Z7F1_LACSI</name>
<dbReference type="FunFam" id="3.40.30.10:FF:000014">
    <property type="entry name" value="Tau class glutathione S-transferase"/>
    <property type="match status" value="1"/>
</dbReference>
<dbReference type="PROSITE" id="PS50404">
    <property type="entry name" value="GST_NTER"/>
    <property type="match status" value="1"/>
</dbReference>
<dbReference type="GO" id="GO:0005829">
    <property type="term" value="C:cytosol"/>
    <property type="evidence" value="ECO:0007669"/>
    <property type="project" value="UniProtKB-SubCell"/>
</dbReference>
<dbReference type="CDD" id="cd03058">
    <property type="entry name" value="GST_N_Tau"/>
    <property type="match status" value="1"/>
</dbReference>
<evidence type="ECO:0000259" key="4">
    <source>
        <dbReference type="PROSITE" id="PS50404"/>
    </source>
</evidence>
<dbReference type="Proteomes" id="UP001177003">
    <property type="component" value="Chromosome 5"/>
</dbReference>
<dbReference type="GO" id="GO:0004364">
    <property type="term" value="F:glutathione transferase activity"/>
    <property type="evidence" value="ECO:0007669"/>
    <property type="project" value="UniProtKB-UniRule"/>
</dbReference>
<dbReference type="SUPFAM" id="SSF47616">
    <property type="entry name" value="GST C-terminal domain-like"/>
    <property type="match status" value="1"/>
</dbReference>
<dbReference type="Gene3D" id="1.20.1050.10">
    <property type="match status" value="1"/>
</dbReference>
<dbReference type="AlphaFoldDB" id="A0AA35Z7F1"/>
<dbReference type="PANTHER" id="PTHR11260:SF773">
    <property type="entry name" value="GLUTATHIONE S-TRANSFERASE U26"/>
    <property type="match status" value="1"/>
</dbReference>
<dbReference type="InterPro" id="IPR036249">
    <property type="entry name" value="Thioredoxin-like_sf"/>
</dbReference>
<dbReference type="EMBL" id="OX465081">
    <property type="protein sequence ID" value="CAI9286687.1"/>
    <property type="molecule type" value="Genomic_DNA"/>
</dbReference>
<keyword evidence="3" id="KW-0963">Cytoplasm</keyword>